<dbReference type="SUPFAM" id="SSF50998">
    <property type="entry name" value="Quinoprotein alcohol dehydrogenase-like"/>
    <property type="match status" value="2"/>
</dbReference>
<dbReference type="SMART" id="SM00564">
    <property type="entry name" value="PQQ"/>
    <property type="match status" value="7"/>
</dbReference>
<dbReference type="PANTHER" id="PTHR34512:SF30">
    <property type="entry name" value="OUTER MEMBRANE PROTEIN ASSEMBLY FACTOR BAMB"/>
    <property type="match status" value="1"/>
</dbReference>
<reference evidence="5" key="1">
    <citation type="submission" date="2021-02" db="EMBL/GenBank/DDBJ databases">
        <authorList>
            <person name="Dougan E. K."/>
            <person name="Rhodes N."/>
            <person name="Thang M."/>
            <person name="Chan C."/>
        </authorList>
    </citation>
    <scope>NUCLEOTIDE SEQUENCE</scope>
</reference>
<feature type="domain" description="Pyrrolo-quinoline quinone repeat" evidence="4">
    <location>
        <begin position="207"/>
        <end position="331"/>
    </location>
</feature>
<dbReference type="InterPro" id="IPR015943">
    <property type="entry name" value="WD40/YVTN_repeat-like_dom_sf"/>
</dbReference>
<dbReference type="PANTHER" id="PTHR34512">
    <property type="entry name" value="CELL SURFACE PROTEIN"/>
    <property type="match status" value="1"/>
</dbReference>
<organism evidence="5 6">
    <name type="scientific">Polarella glacialis</name>
    <name type="common">Dinoflagellate</name>
    <dbReference type="NCBI Taxonomy" id="89957"/>
    <lineage>
        <taxon>Eukaryota</taxon>
        <taxon>Sar</taxon>
        <taxon>Alveolata</taxon>
        <taxon>Dinophyceae</taxon>
        <taxon>Suessiales</taxon>
        <taxon>Suessiaceae</taxon>
        <taxon>Polarella</taxon>
    </lineage>
</organism>
<keyword evidence="2" id="KW-0472">Membrane</keyword>
<evidence type="ECO:0000313" key="5">
    <source>
        <dbReference type="EMBL" id="CAE8585982.1"/>
    </source>
</evidence>
<comment type="caution">
    <text evidence="5">The sequence shown here is derived from an EMBL/GenBank/DDBJ whole genome shotgun (WGS) entry which is preliminary data.</text>
</comment>
<evidence type="ECO:0000259" key="4">
    <source>
        <dbReference type="Pfam" id="PF13360"/>
    </source>
</evidence>
<feature type="transmembrane region" description="Helical" evidence="2">
    <location>
        <begin position="585"/>
        <end position="604"/>
    </location>
</feature>
<evidence type="ECO:0000256" key="1">
    <source>
        <dbReference type="SAM" id="MobiDB-lite"/>
    </source>
</evidence>
<sequence length="678" mass="73078">MALPCWTFAAALVVLGCPEALEAFEGDDGSSCSPGRADTDCHARAGSAYFWPMQKGNAARTGLSPYAMPSISQGPSWHWQDDHNDVIRSTPLIDGELNVYLTTVAGRIYKFSPEGKILWTYDSGDRGSIPGVPALLDGVLFALTTSGFVLALDMDSGSERWAVQVAPRSGFDTPCMFAANNTLVFAVVDPVPALFQVGAQSEREIKSNKVVALSAADGSLRWRFTPDTFLFNFQAASPGDGTLVFQDQAGGLYRLAVDDGRKIWRAGRLERAEFSTGASVVHDGMVFAVSNVADTGLLHAYDLETGELLWQQTLGHPANQAVAVGHLAGSPEGEASVVLGIGDNPGLPIIARLYQQMHWLPGFVAYPLHLMSLAFPKLFSKKQPRAIVAFSARTGALRWWYELEAFHYPAAAGESERLLDRLAAMGNGTNPKNDPLCLPDSCAQPVLDSAGTVFVPFQDGKIYAIRDDDADGIINPATEVSTFDVGDGFQASLALAPSTQEACMSSDLSVPKIRSPNSSELLCPPTLYRAFKPYGAAAVALVGLMMLSAADGARGTVLLVLMRLMVILFVLTLLMELIVLFDDHLILTVLIVLMMPRTLLVLMVPSPARRPSGALPVADTMVPMDEDTTILPGLSQVGDCEDLQPLPPQKRPRPHPRSVREEGGILLEQAPKRRLFDQ</sequence>
<keyword evidence="3" id="KW-0732">Signal</keyword>
<keyword evidence="2" id="KW-0812">Transmembrane</keyword>
<dbReference type="Proteomes" id="UP000654075">
    <property type="component" value="Unassembled WGS sequence"/>
</dbReference>
<dbReference type="EMBL" id="CAJNNV010001846">
    <property type="protein sequence ID" value="CAE8585982.1"/>
    <property type="molecule type" value="Genomic_DNA"/>
</dbReference>
<evidence type="ECO:0000256" key="2">
    <source>
        <dbReference type="SAM" id="Phobius"/>
    </source>
</evidence>
<keyword evidence="6" id="KW-1185">Reference proteome</keyword>
<feature type="transmembrane region" description="Helical" evidence="2">
    <location>
        <begin position="557"/>
        <end position="579"/>
    </location>
</feature>
<protein>
    <recommendedName>
        <fullName evidence="4">Pyrrolo-quinoline quinone repeat domain-containing protein</fullName>
    </recommendedName>
</protein>
<evidence type="ECO:0000313" key="6">
    <source>
        <dbReference type="Proteomes" id="UP000654075"/>
    </source>
</evidence>
<dbReference type="InterPro" id="IPR011047">
    <property type="entry name" value="Quinoprotein_ADH-like_sf"/>
</dbReference>
<dbReference type="OMA" id="HCEPREG"/>
<feature type="region of interest" description="Disordered" evidence="1">
    <location>
        <begin position="641"/>
        <end position="678"/>
    </location>
</feature>
<feature type="signal peptide" evidence="3">
    <location>
        <begin position="1"/>
        <end position="23"/>
    </location>
</feature>
<evidence type="ECO:0000256" key="3">
    <source>
        <dbReference type="SAM" id="SignalP"/>
    </source>
</evidence>
<dbReference type="OrthoDB" id="410816at2759"/>
<dbReference type="Pfam" id="PF13360">
    <property type="entry name" value="PQQ_2"/>
    <property type="match status" value="2"/>
</dbReference>
<proteinExistence type="predicted"/>
<dbReference type="Gene3D" id="2.130.10.10">
    <property type="entry name" value="YVTN repeat-like/Quinoprotein amine dehydrogenase"/>
    <property type="match status" value="1"/>
</dbReference>
<keyword evidence="2" id="KW-1133">Transmembrane helix</keyword>
<dbReference type="AlphaFoldDB" id="A0A813DDL0"/>
<name>A0A813DDL0_POLGL</name>
<gene>
    <name evidence="5" type="ORF">PGLA1383_LOCUS4875</name>
</gene>
<dbReference type="InterPro" id="IPR002372">
    <property type="entry name" value="PQQ_rpt_dom"/>
</dbReference>
<feature type="domain" description="Pyrrolo-quinoline quinone repeat" evidence="4">
    <location>
        <begin position="79"/>
        <end position="166"/>
    </location>
</feature>
<dbReference type="InterPro" id="IPR018391">
    <property type="entry name" value="PQQ_b-propeller_rpt"/>
</dbReference>
<accession>A0A813DDL0</accession>
<feature type="transmembrane region" description="Helical" evidence="2">
    <location>
        <begin position="531"/>
        <end position="550"/>
    </location>
</feature>
<feature type="chain" id="PRO_5032684225" description="Pyrrolo-quinoline quinone repeat domain-containing protein" evidence="3">
    <location>
        <begin position="24"/>
        <end position="678"/>
    </location>
</feature>